<accession>A0A841H532</accession>
<proteinExistence type="inferred from homology"/>
<dbReference type="InterPro" id="IPR029045">
    <property type="entry name" value="ClpP/crotonase-like_dom_sf"/>
</dbReference>
<name>A0A841H532_9BACT</name>
<dbReference type="PROSITE" id="PS00166">
    <property type="entry name" value="ENOYL_COA_HYDRATASE"/>
    <property type="match status" value="1"/>
</dbReference>
<dbReference type="CDD" id="cd06558">
    <property type="entry name" value="crotonase-like"/>
    <property type="match status" value="1"/>
</dbReference>
<dbReference type="PANTHER" id="PTHR43459:SF1">
    <property type="entry name" value="EG:BACN32G11.4 PROTEIN"/>
    <property type="match status" value="1"/>
</dbReference>
<gene>
    <name evidence="4" type="ORF">HNQ61_004662</name>
</gene>
<comment type="similarity">
    <text evidence="1 3">Belongs to the enoyl-CoA hydratase/isomerase family.</text>
</comment>
<dbReference type="GO" id="GO:0016836">
    <property type="term" value="F:hydro-lyase activity"/>
    <property type="evidence" value="ECO:0007669"/>
    <property type="project" value="UniProtKB-ARBA"/>
</dbReference>
<dbReference type="SUPFAM" id="SSF52096">
    <property type="entry name" value="ClpP/crotonase"/>
    <property type="match status" value="1"/>
</dbReference>
<keyword evidence="5" id="KW-1185">Reference proteome</keyword>
<dbReference type="Proteomes" id="UP000582837">
    <property type="component" value="Unassembled WGS sequence"/>
</dbReference>
<comment type="caution">
    <text evidence="4">The sequence shown here is derived from an EMBL/GenBank/DDBJ whole genome shotgun (WGS) entry which is preliminary data.</text>
</comment>
<dbReference type="RefSeq" id="WP_170040040.1">
    <property type="nucleotide sequence ID" value="NZ_JABDTL010000002.1"/>
</dbReference>
<dbReference type="Gene3D" id="1.10.12.10">
    <property type="entry name" value="Lyase 2-enoyl-coa Hydratase, Chain A, domain 2"/>
    <property type="match status" value="1"/>
</dbReference>
<evidence type="ECO:0000313" key="5">
    <source>
        <dbReference type="Proteomes" id="UP000582837"/>
    </source>
</evidence>
<evidence type="ECO:0000256" key="3">
    <source>
        <dbReference type="RuleBase" id="RU003707"/>
    </source>
</evidence>
<organism evidence="4 5">
    <name type="scientific">Longimicrobium terrae</name>
    <dbReference type="NCBI Taxonomy" id="1639882"/>
    <lineage>
        <taxon>Bacteria</taxon>
        <taxon>Pseudomonadati</taxon>
        <taxon>Gemmatimonadota</taxon>
        <taxon>Longimicrobiia</taxon>
        <taxon>Longimicrobiales</taxon>
        <taxon>Longimicrobiaceae</taxon>
        <taxon>Longimicrobium</taxon>
    </lineage>
</organism>
<dbReference type="FunFam" id="1.10.12.10:FF:000001">
    <property type="entry name" value="Probable enoyl-CoA hydratase, mitochondrial"/>
    <property type="match status" value="1"/>
</dbReference>
<dbReference type="InterPro" id="IPR001753">
    <property type="entry name" value="Enoyl-CoA_hydra/iso"/>
</dbReference>
<dbReference type="InterPro" id="IPR014748">
    <property type="entry name" value="Enoyl-CoA_hydra_C"/>
</dbReference>
<dbReference type="PANTHER" id="PTHR43459">
    <property type="entry name" value="ENOYL-COA HYDRATASE"/>
    <property type="match status" value="1"/>
</dbReference>
<dbReference type="Gene3D" id="3.90.226.10">
    <property type="entry name" value="2-enoyl-CoA Hydratase, Chain A, domain 1"/>
    <property type="match status" value="1"/>
</dbReference>
<keyword evidence="4" id="KW-0413">Isomerase</keyword>
<keyword evidence="2" id="KW-0456">Lyase</keyword>
<dbReference type="EC" id="5.3.3.18" evidence="4"/>
<evidence type="ECO:0000313" key="4">
    <source>
        <dbReference type="EMBL" id="MBB6072996.1"/>
    </source>
</evidence>
<protein>
    <submittedName>
        <fullName evidence="4">2-(1,2-epoxy-1,2-dihydrophenyl)acetyl-CoA isomerase</fullName>
        <ecNumber evidence="4">5.3.3.18</ecNumber>
    </submittedName>
</protein>
<dbReference type="EMBL" id="JACHIA010000020">
    <property type="protein sequence ID" value="MBB6072996.1"/>
    <property type="molecule type" value="Genomic_DNA"/>
</dbReference>
<reference evidence="4 5" key="1">
    <citation type="submission" date="2020-08" db="EMBL/GenBank/DDBJ databases">
        <title>Genomic Encyclopedia of Type Strains, Phase IV (KMG-IV): sequencing the most valuable type-strain genomes for metagenomic binning, comparative biology and taxonomic classification.</title>
        <authorList>
            <person name="Goeker M."/>
        </authorList>
    </citation>
    <scope>NUCLEOTIDE SEQUENCE [LARGE SCALE GENOMIC DNA]</scope>
    <source>
        <strain evidence="4 5">DSM 29007</strain>
    </source>
</reference>
<dbReference type="InterPro" id="IPR018376">
    <property type="entry name" value="Enoyl-CoA_hyd/isom_CS"/>
</dbReference>
<dbReference type="AlphaFoldDB" id="A0A841H532"/>
<evidence type="ECO:0000256" key="1">
    <source>
        <dbReference type="ARBA" id="ARBA00005254"/>
    </source>
</evidence>
<dbReference type="Pfam" id="PF00378">
    <property type="entry name" value="ECH_1"/>
    <property type="match status" value="1"/>
</dbReference>
<evidence type="ECO:0000256" key="2">
    <source>
        <dbReference type="ARBA" id="ARBA00023239"/>
    </source>
</evidence>
<dbReference type="GO" id="GO:0016853">
    <property type="term" value="F:isomerase activity"/>
    <property type="evidence" value="ECO:0007669"/>
    <property type="project" value="UniProtKB-KW"/>
</dbReference>
<sequence length="262" mass="27735">MADSVLSSVADGVARITLNRPDRLNAFAGDMRDRLHDAIDAAASSPDVRVIVITGAGRGFGTGADVEVMSDLLGRGDDTTFARLVQSGMRVIRRLRSVEQPVIAAVNGPAAGAGAALALACDFRIASSRASIGLTFNRIGLHPDWGATYSLPRLVGPGRAAELVMTGRMVDAEEAGHIGLFERVVPAESFDDEVQRLAAELAAKPPMALRLAKQSLATSLDSDLDAMLNAERERQMACFRSADAKEGITAFNEKRTAVFRGA</sequence>